<protein>
    <recommendedName>
        <fullName evidence="8 14">3,4-dihydroxy-2-butanone 4-phosphate synthase</fullName>
        <shortName evidence="14">DHBP synthase</shortName>
        <ecNumber evidence="7 14">4.1.99.12</ecNumber>
    </recommendedName>
</protein>
<evidence type="ECO:0000256" key="6">
    <source>
        <dbReference type="ARBA" id="ARBA00008976"/>
    </source>
</evidence>
<dbReference type="InterPro" id="IPR032677">
    <property type="entry name" value="GTP_cyclohydro_II"/>
</dbReference>
<evidence type="ECO:0000256" key="1">
    <source>
        <dbReference type="ARBA" id="ARBA00000141"/>
    </source>
</evidence>
<dbReference type="AlphaFoldDB" id="A0A4R1F1F2"/>
<evidence type="ECO:0000256" key="8">
    <source>
        <dbReference type="ARBA" id="ARBA00018836"/>
    </source>
</evidence>
<accession>A0A4R1F1F2</accession>
<feature type="binding site" evidence="14">
    <location>
        <position position="28"/>
    </location>
    <ligand>
        <name>Mg(2+)</name>
        <dbReference type="ChEBI" id="CHEBI:18420"/>
        <label>1</label>
    </ligand>
</feature>
<evidence type="ECO:0000313" key="16">
    <source>
        <dbReference type="EMBL" id="TCJ87140.1"/>
    </source>
</evidence>
<dbReference type="GO" id="GO:0005829">
    <property type="term" value="C:cytosol"/>
    <property type="evidence" value="ECO:0007669"/>
    <property type="project" value="TreeGrafter"/>
</dbReference>
<comment type="catalytic activity">
    <reaction evidence="1 14">
        <text>D-ribulose 5-phosphate = (2S)-2-hydroxy-3-oxobutyl phosphate + formate + H(+)</text>
        <dbReference type="Rhea" id="RHEA:18457"/>
        <dbReference type="ChEBI" id="CHEBI:15378"/>
        <dbReference type="ChEBI" id="CHEBI:15740"/>
        <dbReference type="ChEBI" id="CHEBI:58121"/>
        <dbReference type="ChEBI" id="CHEBI:58830"/>
        <dbReference type="EC" id="4.1.99.12"/>
    </reaction>
</comment>
<evidence type="ECO:0000256" key="3">
    <source>
        <dbReference type="ARBA" id="ARBA00002284"/>
    </source>
</evidence>
<dbReference type="SUPFAM" id="SSF142695">
    <property type="entry name" value="RibA-like"/>
    <property type="match status" value="1"/>
</dbReference>
<keyword evidence="12 14" id="KW-0464">Manganese</keyword>
<evidence type="ECO:0000256" key="9">
    <source>
        <dbReference type="ARBA" id="ARBA00022619"/>
    </source>
</evidence>
<feature type="site" description="Essential for catalytic activity" evidence="14">
    <location>
        <position position="126"/>
    </location>
</feature>
<evidence type="ECO:0000256" key="12">
    <source>
        <dbReference type="ARBA" id="ARBA00023211"/>
    </source>
</evidence>
<feature type="site" description="Essential for catalytic activity" evidence="14">
    <location>
        <position position="164"/>
    </location>
</feature>
<evidence type="ECO:0000256" key="4">
    <source>
        <dbReference type="ARBA" id="ARBA00004904"/>
    </source>
</evidence>
<evidence type="ECO:0000256" key="14">
    <source>
        <dbReference type="HAMAP-Rule" id="MF_00180"/>
    </source>
</evidence>
<dbReference type="PANTHER" id="PTHR21327:SF34">
    <property type="entry name" value="3,4-DIHYDROXY-2-BUTANONE 4-PHOSPHATE SYNTHASE"/>
    <property type="match status" value="1"/>
</dbReference>
<comment type="pathway">
    <text evidence="4 14">Cofactor biosynthesis; riboflavin biosynthesis; 2-hydroxy-3-oxobutyl phosphate from D-ribulose 5-phosphate: step 1/1.</text>
</comment>
<dbReference type="Pfam" id="PF00925">
    <property type="entry name" value="GTP_cyclohydro2"/>
    <property type="match status" value="1"/>
</dbReference>
<proteinExistence type="inferred from homology"/>
<dbReference type="UniPathway" id="UPA00275">
    <property type="reaction ID" value="UER00399"/>
</dbReference>
<feature type="domain" description="GTP cyclohydrolase II" evidence="15">
    <location>
        <begin position="210"/>
        <end position="366"/>
    </location>
</feature>
<evidence type="ECO:0000256" key="13">
    <source>
        <dbReference type="ARBA" id="ARBA00023239"/>
    </source>
</evidence>
<sequence length="368" mass="40754">MNFNSIEEIIEDLAEGKMVIIVDDEDRENEGDFLMAASKVRTEDINFFATYGRGLVCMPITAERCKQLALPLMVAENNEEFSTNFTVSIEAAEGVTTGISAYDRALTIRAAVAPDATSKSIVQPGHIFPLMAQPGGVLTRAGHTEAGVDLARLAGLEPAAAIVEILNEDGSMARRDDLFKISEKHNIKIGTIEELIRYRVQNEKTIVRKHEAELNTEFGKFKVIGYQDEASQRSHLALVKGEVKEDEPVLVRVHVEDTLCDMLSLQEEGCSWPLRDVMQIMEREEQGVIVVLRGTGSESFLDRLREIDINHEQQAEYDESSPTALKTFGIGAQILSDVGVTKMRVMSAPKHFHGLAGFGLEIVEYVSE</sequence>
<dbReference type="InterPro" id="IPR017945">
    <property type="entry name" value="DHBP_synth_RibB-like_a/b_dom"/>
</dbReference>
<dbReference type="GO" id="GO:0009231">
    <property type="term" value="P:riboflavin biosynthetic process"/>
    <property type="evidence" value="ECO:0007669"/>
    <property type="project" value="UniProtKB-UniRule"/>
</dbReference>
<comment type="similarity">
    <text evidence="5">In the N-terminal section; belongs to the DHBP synthase family.</text>
</comment>
<keyword evidence="17" id="KW-1185">Reference proteome</keyword>
<dbReference type="PIRSF" id="PIRSF001259">
    <property type="entry name" value="RibA"/>
    <property type="match status" value="1"/>
</dbReference>
<evidence type="ECO:0000256" key="7">
    <source>
        <dbReference type="ARBA" id="ARBA00012153"/>
    </source>
</evidence>
<keyword evidence="9 14" id="KW-0686">Riboflavin biosynthesis</keyword>
<dbReference type="EMBL" id="SMFQ01000003">
    <property type="protein sequence ID" value="TCJ87140.1"/>
    <property type="molecule type" value="Genomic_DNA"/>
</dbReference>
<dbReference type="Gene3D" id="3.40.50.10990">
    <property type="entry name" value="GTP cyclohydrolase II"/>
    <property type="match status" value="1"/>
</dbReference>
<dbReference type="InterPro" id="IPR036144">
    <property type="entry name" value="RibA-like_sf"/>
</dbReference>
<dbReference type="GO" id="GO:0000287">
    <property type="term" value="F:magnesium ion binding"/>
    <property type="evidence" value="ECO:0007669"/>
    <property type="project" value="UniProtKB-UniRule"/>
</dbReference>
<feature type="binding site" evidence="14">
    <location>
        <position position="28"/>
    </location>
    <ligand>
        <name>Mg(2+)</name>
        <dbReference type="ChEBI" id="CHEBI:18420"/>
        <label>2</label>
    </ligand>
</feature>
<dbReference type="PANTHER" id="PTHR21327">
    <property type="entry name" value="GTP CYCLOHYDROLASE II-RELATED"/>
    <property type="match status" value="1"/>
</dbReference>
<gene>
    <name evidence="14" type="primary">ribB</name>
    <name evidence="16" type="ORF">EV695_1643</name>
</gene>
<comment type="similarity">
    <text evidence="14">Belongs to the DHBP synthase family.</text>
</comment>
<dbReference type="EC" id="4.1.99.12" evidence="7 14"/>
<dbReference type="Gene3D" id="3.90.870.10">
    <property type="entry name" value="DHBP synthase"/>
    <property type="match status" value="1"/>
</dbReference>
<evidence type="ECO:0000259" key="15">
    <source>
        <dbReference type="Pfam" id="PF00925"/>
    </source>
</evidence>
<dbReference type="InterPro" id="IPR000422">
    <property type="entry name" value="DHBP_synthase_RibB"/>
</dbReference>
<dbReference type="FunFam" id="3.90.870.10:FF:000001">
    <property type="entry name" value="Riboflavin biosynthesis protein RibBA"/>
    <property type="match status" value="1"/>
</dbReference>
<dbReference type="Proteomes" id="UP000294887">
    <property type="component" value="Unassembled WGS sequence"/>
</dbReference>
<feature type="binding site" evidence="14">
    <location>
        <position position="32"/>
    </location>
    <ligand>
        <name>D-ribulose 5-phosphate</name>
        <dbReference type="ChEBI" id="CHEBI:58121"/>
    </ligand>
</feature>
<keyword evidence="10 14" id="KW-0479">Metal-binding</keyword>
<dbReference type="Pfam" id="PF00926">
    <property type="entry name" value="DHBP_synthase"/>
    <property type="match status" value="1"/>
</dbReference>
<comment type="cofactor">
    <cofactor evidence="14">
        <name>Mg(2+)</name>
        <dbReference type="ChEBI" id="CHEBI:18420"/>
    </cofactor>
    <cofactor evidence="14">
        <name>Mn(2+)</name>
        <dbReference type="ChEBI" id="CHEBI:29035"/>
    </cofactor>
    <text evidence="14">Binds 2 divalent metal cations per subunit. Magnesium or manganese.</text>
</comment>
<dbReference type="GO" id="GO:0003935">
    <property type="term" value="F:GTP cyclohydrolase II activity"/>
    <property type="evidence" value="ECO:0007669"/>
    <property type="project" value="TreeGrafter"/>
</dbReference>
<organism evidence="16 17">
    <name type="scientific">Cocleimonas flava</name>
    <dbReference type="NCBI Taxonomy" id="634765"/>
    <lineage>
        <taxon>Bacteria</taxon>
        <taxon>Pseudomonadati</taxon>
        <taxon>Pseudomonadota</taxon>
        <taxon>Gammaproteobacteria</taxon>
        <taxon>Thiotrichales</taxon>
        <taxon>Thiotrichaceae</taxon>
        <taxon>Cocleimonas</taxon>
    </lineage>
</organism>
<dbReference type="NCBIfam" id="NF010626">
    <property type="entry name" value="PRK14019.1"/>
    <property type="match status" value="1"/>
</dbReference>
<comment type="subunit">
    <text evidence="14">Homodimer.</text>
</comment>
<dbReference type="NCBIfam" id="TIGR00506">
    <property type="entry name" value="ribB"/>
    <property type="match status" value="1"/>
</dbReference>
<evidence type="ECO:0000256" key="5">
    <source>
        <dbReference type="ARBA" id="ARBA00005520"/>
    </source>
</evidence>
<feature type="binding site" evidence="14">
    <location>
        <begin position="140"/>
        <end position="144"/>
    </location>
    <ligand>
        <name>D-ribulose 5-phosphate</name>
        <dbReference type="ChEBI" id="CHEBI:58121"/>
    </ligand>
</feature>
<name>A0A4R1F1F2_9GAMM</name>
<dbReference type="HAMAP" id="MF_00180">
    <property type="entry name" value="RibB"/>
    <property type="match status" value="1"/>
</dbReference>
<dbReference type="OrthoDB" id="9793111at2"/>
<feature type="binding site" evidence="14">
    <location>
        <begin position="27"/>
        <end position="28"/>
    </location>
    <ligand>
        <name>D-ribulose 5-phosphate</name>
        <dbReference type="ChEBI" id="CHEBI:58121"/>
    </ligand>
</feature>
<dbReference type="RefSeq" id="WP_131905443.1">
    <property type="nucleotide sequence ID" value="NZ_BAAAFU010000004.1"/>
</dbReference>
<reference evidence="16 17" key="1">
    <citation type="submission" date="2019-03" db="EMBL/GenBank/DDBJ databases">
        <title>Genomic Encyclopedia of Type Strains, Phase IV (KMG-IV): sequencing the most valuable type-strain genomes for metagenomic binning, comparative biology and taxonomic classification.</title>
        <authorList>
            <person name="Goeker M."/>
        </authorList>
    </citation>
    <scope>NUCLEOTIDE SEQUENCE [LARGE SCALE GENOMIC DNA]</scope>
    <source>
        <strain evidence="16 17">DSM 24830</strain>
    </source>
</reference>
<evidence type="ECO:0000313" key="17">
    <source>
        <dbReference type="Proteomes" id="UP000294887"/>
    </source>
</evidence>
<dbReference type="GO" id="GO:0008686">
    <property type="term" value="F:3,4-dihydroxy-2-butanone-4-phosphate synthase activity"/>
    <property type="evidence" value="ECO:0007669"/>
    <property type="project" value="UniProtKB-UniRule"/>
</dbReference>
<comment type="cofactor">
    <cofactor evidence="2">
        <name>Mn(2+)</name>
        <dbReference type="ChEBI" id="CHEBI:29035"/>
    </cofactor>
</comment>
<dbReference type="GO" id="GO:0030145">
    <property type="term" value="F:manganese ion binding"/>
    <property type="evidence" value="ECO:0007669"/>
    <property type="project" value="UniProtKB-UniRule"/>
</dbReference>
<comment type="caution">
    <text evidence="16">The sequence shown here is derived from an EMBL/GenBank/DDBJ whole genome shotgun (WGS) entry which is preliminary data.</text>
</comment>
<keyword evidence="16" id="KW-0378">Hydrolase</keyword>
<feature type="binding site" evidence="14">
    <location>
        <position position="143"/>
    </location>
    <ligand>
        <name>Mg(2+)</name>
        <dbReference type="ChEBI" id="CHEBI:18420"/>
        <label>2</label>
    </ligand>
</feature>
<dbReference type="SUPFAM" id="SSF55821">
    <property type="entry name" value="YrdC/RibB"/>
    <property type="match status" value="1"/>
</dbReference>
<evidence type="ECO:0000256" key="10">
    <source>
        <dbReference type="ARBA" id="ARBA00022723"/>
    </source>
</evidence>
<evidence type="ECO:0000256" key="2">
    <source>
        <dbReference type="ARBA" id="ARBA00001936"/>
    </source>
</evidence>
<comment type="function">
    <text evidence="3 14">Catalyzes the conversion of D-ribulose 5-phosphate to formate and 3,4-dihydroxy-2-butanone 4-phosphate.</text>
</comment>
<comment type="similarity">
    <text evidence="6">In the C-terminal section; belongs to the GTP cyclohydrolase II family.</text>
</comment>
<evidence type="ECO:0000256" key="11">
    <source>
        <dbReference type="ARBA" id="ARBA00022842"/>
    </source>
</evidence>
<keyword evidence="11 14" id="KW-0460">Magnesium</keyword>
<keyword evidence="13 14" id="KW-0456">Lyase</keyword>